<evidence type="ECO:0000313" key="2">
    <source>
        <dbReference type="EMBL" id="MBA0765485.1"/>
    </source>
</evidence>
<feature type="region of interest" description="Disordered" evidence="1">
    <location>
        <begin position="68"/>
        <end position="119"/>
    </location>
</feature>
<reference evidence="2 3" key="1">
    <citation type="journal article" date="2019" name="Genome Biol. Evol.">
        <title>Insights into the evolution of the New World diploid cottons (Gossypium, subgenus Houzingenia) based on genome sequencing.</title>
        <authorList>
            <person name="Grover C.E."/>
            <person name="Arick M.A. 2nd"/>
            <person name="Thrash A."/>
            <person name="Conover J.L."/>
            <person name="Sanders W.S."/>
            <person name="Peterson D.G."/>
            <person name="Frelichowski J.E."/>
            <person name="Scheffler J.A."/>
            <person name="Scheffler B.E."/>
            <person name="Wendel J.F."/>
        </authorList>
    </citation>
    <scope>NUCLEOTIDE SEQUENCE [LARGE SCALE GENOMIC DNA]</scope>
    <source>
        <strain evidence="2">8</strain>
        <tissue evidence="2">Leaf</tissue>
    </source>
</reference>
<sequence length="119" mass="12478">MFVEEEYINLHVGGKFVRDPHVKHKGIDLYVEHEIDTVVFVNDESMLAIACLQFGGDGNEVGEGGKVVGSKCGEGEGGEVVHSKGGEGEGEGGEVAGSKGGESDRGGEEGVRDESNSKR</sequence>
<accession>A0A7J9DYS7</accession>
<proteinExistence type="predicted"/>
<name>A0A7J9DYS7_9ROSI</name>
<evidence type="ECO:0000313" key="3">
    <source>
        <dbReference type="Proteomes" id="UP000593568"/>
    </source>
</evidence>
<evidence type="ECO:0000256" key="1">
    <source>
        <dbReference type="SAM" id="MobiDB-lite"/>
    </source>
</evidence>
<dbReference type="EMBL" id="JABEZW010000005">
    <property type="protein sequence ID" value="MBA0765485.1"/>
    <property type="molecule type" value="Genomic_DNA"/>
</dbReference>
<organism evidence="2 3">
    <name type="scientific">Gossypium trilobum</name>
    <dbReference type="NCBI Taxonomy" id="34281"/>
    <lineage>
        <taxon>Eukaryota</taxon>
        <taxon>Viridiplantae</taxon>
        <taxon>Streptophyta</taxon>
        <taxon>Embryophyta</taxon>
        <taxon>Tracheophyta</taxon>
        <taxon>Spermatophyta</taxon>
        <taxon>Magnoliopsida</taxon>
        <taxon>eudicotyledons</taxon>
        <taxon>Gunneridae</taxon>
        <taxon>Pentapetalae</taxon>
        <taxon>rosids</taxon>
        <taxon>malvids</taxon>
        <taxon>Malvales</taxon>
        <taxon>Malvaceae</taxon>
        <taxon>Malvoideae</taxon>
        <taxon>Gossypium</taxon>
    </lineage>
</organism>
<dbReference type="Proteomes" id="UP000593568">
    <property type="component" value="Unassembled WGS sequence"/>
</dbReference>
<protein>
    <submittedName>
        <fullName evidence="2">Uncharacterized protein</fullName>
    </submittedName>
</protein>
<comment type="caution">
    <text evidence="2">The sequence shown here is derived from an EMBL/GenBank/DDBJ whole genome shotgun (WGS) entry which is preliminary data.</text>
</comment>
<keyword evidence="3" id="KW-1185">Reference proteome</keyword>
<feature type="compositionally biased region" description="Basic and acidic residues" evidence="1">
    <location>
        <begin position="101"/>
        <end position="119"/>
    </location>
</feature>
<gene>
    <name evidence="2" type="ORF">Gotri_014676</name>
</gene>
<dbReference type="AlphaFoldDB" id="A0A7J9DYS7"/>